<dbReference type="Gene3D" id="1.20.5.1930">
    <property type="match status" value="1"/>
</dbReference>
<dbReference type="AlphaFoldDB" id="A0A857MAS1"/>
<dbReference type="PANTHER" id="PTHR24421:SF10">
    <property type="entry name" value="NITRATE_NITRITE SENSOR PROTEIN NARQ"/>
    <property type="match status" value="1"/>
</dbReference>
<dbReference type="GO" id="GO:0046983">
    <property type="term" value="F:protein dimerization activity"/>
    <property type="evidence" value="ECO:0007669"/>
    <property type="project" value="InterPro"/>
</dbReference>
<protein>
    <recommendedName>
        <fullName evidence="2">histidine kinase</fullName>
        <ecNumber evidence="2">2.7.13.3</ecNumber>
    </recommendedName>
</protein>
<dbReference type="RefSeq" id="WP_138943806.1">
    <property type="nucleotide sequence ID" value="NZ_CP045804.1"/>
</dbReference>
<keyword evidence="8" id="KW-0902">Two-component regulatory system</keyword>
<dbReference type="InterPro" id="IPR003594">
    <property type="entry name" value="HATPase_dom"/>
</dbReference>
<feature type="domain" description="Histidine kinase/HSP90-like ATPase" evidence="9">
    <location>
        <begin position="294"/>
        <end position="387"/>
    </location>
</feature>
<keyword evidence="7" id="KW-0067">ATP-binding</keyword>
<sequence>MRSMSDVEAMRPDRRAGLSPVAVDGAIAVVLVALVAGASQSIAGVTATGVAFGVVGALAITATAYLPMVPAVVVPACLFGYLATGNPGGPALLVGPVTMAILGYRAPKPIVAVGVVLVIAAVAGGRVVGFAELGPIGTAGPAWAIAVALVGVTVRTQVDRRAERRRQHDLLRRQAVTGERLRIARDLHDSVAHALASINVQSTVADRLLERDPAKAREALAAIRGASGDALDELGWLLNSLRENSVDEDAVDENHEPGASIDGIGELIARARNDGLTVTYQRDPAVDGLPIARQVSAAAYRVVQEALSNVTRHAGPAARVRVHVEHHGATLRVGITDDGRAGGPAAPRGTGVGLIGMAERVQSTGGTLDVGPRSPGFAVQATWPLPHVGAP</sequence>
<evidence type="ECO:0000256" key="3">
    <source>
        <dbReference type="ARBA" id="ARBA00022553"/>
    </source>
</evidence>
<keyword evidence="6" id="KW-0418">Kinase</keyword>
<keyword evidence="3" id="KW-0597">Phosphoprotein</keyword>
<organism evidence="10">
    <name type="scientific">Gordonia amarae</name>
    <dbReference type="NCBI Taxonomy" id="36821"/>
    <lineage>
        <taxon>Bacteria</taxon>
        <taxon>Bacillati</taxon>
        <taxon>Actinomycetota</taxon>
        <taxon>Actinomycetes</taxon>
        <taxon>Mycobacteriales</taxon>
        <taxon>Gordoniaceae</taxon>
        <taxon>Gordonia</taxon>
    </lineage>
</organism>
<dbReference type="Pfam" id="PF02518">
    <property type="entry name" value="HATPase_c"/>
    <property type="match status" value="1"/>
</dbReference>
<evidence type="ECO:0000256" key="6">
    <source>
        <dbReference type="ARBA" id="ARBA00022777"/>
    </source>
</evidence>
<dbReference type="PANTHER" id="PTHR24421">
    <property type="entry name" value="NITRATE/NITRITE SENSOR PROTEIN NARX-RELATED"/>
    <property type="match status" value="1"/>
</dbReference>
<reference evidence="10" key="1">
    <citation type="journal article" date="2021" name="Nat. Microbiol.">
        <title>Cocultivation of an ultrasmall environmental parasitic bacterium with lytic ability against bacteria associated with wastewater foams.</title>
        <authorList>
            <person name="Batinovic S."/>
            <person name="Rose J.J.A."/>
            <person name="Ratcliffe J."/>
            <person name="Seviour R.J."/>
            <person name="Petrovski S."/>
        </authorList>
    </citation>
    <scope>NUCLEOTIDE SEQUENCE</scope>
    <source>
        <strain evidence="10">CON44</strain>
    </source>
</reference>
<dbReference type="Gene3D" id="3.30.565.10">
    <property type="entry name" value="Histidine kinase-like ATPase, C-terminal domain"/>
    <property type="match status" value="1"/>
</dbReference>
<dbReference type="EMBL" id="CP045810">
    <property type="protein sequence ID" value="QHN38421.1"/>
    <property type="molecule type" value="Genomic_DNA"/>
</dbReference>
<keyword evidence="4" id="KW-0808">Transferase</keyword>
<accession>A0A857MAS1</accession>
<dbReference type="SMART" id="SM00387">
    <property type="entry name" value="HATPase_c"/>
    <property type="match status" value="1"/>
</dbReference>
<evidence type="ECO:0000256" key="2">
    <source>
        <dbReference type="ARBA" id="ARBA00012438"/>
    </source>
</evidence>
<dbReference type="GO" id="GO:0016020">
    <property type="term" value="C:membrane"/>
    <property type="evidence" value="ECO:0007669"/>
    <property type="project" value="InterPro"/>
</dbReference>
<evidence type="ECO:0000256" key="1">
    <source>
        <dbReference type="ARBA" id="ARBA00000085"/>
    </source>
</evidence>
<dbReference type="Pfam" id="PF07730">
    <property type="entry name" value="HisKA_3"/>
    <property type="match status" value="1"/>
</dbReference>
<proteinExistence type="predicted"/>
<evidence type="ECO:0000256" key="7">
    <source>
        <dbReference type="ARBA" id="ARBA00022840"/>
    </source>
</evidence>
<dbReference type="SUPFAM" id="SSF55874">
    <property type="entry name" value="ATPase domain of HSP90 chaperone/DNA topoisomerase II/histidine kinase"/>
    <property type="match status" value="1"/>
</dbReference>
<dbReference type="InterPro" id="IPR011712">
    <property type="entry name" value="Sig_transdc_His_kin_sub3_dim/P"/>
</dbReference>
<evidence type="ECO:0000256" key="8">
    <source>
        <dbReference type="ARBA" id="ARBA00023012"/>
    </source>
</evidence>
<gene>
    <name evidence="10" type="ORF">GII30_03805</name>
</gene>
<dbReference type="GO" id="GO:0005524">
    <property type="term" value="F:ATP binding"/>
    <property type="evidence" value="ECO:0007669"/>
    <property type="project" value="UniProtKB-KW"/>
</dbReference>
<dbReference type="GO" id="GO:0000155">
    <property type="term" value="F:phosphorelay sensor kinase activity"/>
    <property type="evidence" value="ECO:0007669"/>
    <property type="project" value="InterPro"/>
</dbReference>
<dbReference type="CDD" id="cd16917">
    <property type="entry name" value="HATPase_UhpB-NarQ-NarX-like"/>
    <property type="match status" value="1"/>
</dbReference>
<evidence type="ECO:0000256" key="5">
    <source>
        <dbReference type="ARBA" id="ARBA00022741"/>
    </source>
</evidence>
<comment type="catalytic activity">
    <reaction evidence="1">
        <text>ATP + protein L-histidine = ADP + protein N-phospho-L-histidine.</text>
        <dbReference type="EC" id="2.7.13.3"/>
    </reaction>
</comment>
<dbReference type="EC" id="2.7.13.3" evidence="2"/>
<name>A0A857MAS1_9ACTN</name>
<evidence type="ECO:0000313" key="10">
    <source>
        <dbReference type="EMBL" id="QHN38421.1"/>
    </source>
</evidence>
<evidence type="ECO:0000259" key="9">
    <source>
        <dbReference type="SMART" id="SM00387"/>
    </source>
</evidence>
<dbReference type="InterPro" id="IPR036890">
    <property type="entry name" value="HATPase_C_sf"/>
</dbReference>
<evidence type="ECO:0000256" key="4">
    <source>
        <dbReference type="ARBA" id="ARBA00022679"/>
    </source>
</evidence>
<dbReference type="InterPro" id="IPR050482">
    <property type="entry name" value="Sensor_HK_TwoCompSys"/>
</dbReference>
<keyword evidence="5" id="KW-0547">Nucleotide-binding</keyword>